<evidence type="ECO:0000313" key="3">
    <source>
        <dbReference type="EMBL" id="KAH1894796.1"/>
    </source>
</evidence>
<sequence length="344" mass="39518">MSRPEASPGPTCDARGAQPYGCFSASGSLPSVMSGLERQFATLLTIVQNYQINVVCPKCLRGFSRARTLSDHFQKEDDWVHRGLDQRKTDFKRFLTCYQLAIGASIPAQELPRGSKCFDWRYVLEHYRAESRQPDELQTLPDEDNELETEEYHHPSEHADWWGPFSGHPVIIAPVYSDKEPRGLQCTGHEVQIESCKVLELDDQPRHLQVLKNEQVEARIRALIPQMESWLIGTLPIRDAFDNPQEDQGVVFPTTEIDVPLIAVRNLLYEGMLQKVRRRQSPCRQIVQRTIKTPSNERQHKKLVLIKDIQYTVGVALDYFVLIQSHDVAFGQPVRQKIRIYAQE</sequence>
<organism evidence="3 4">
    <name type="scientific">Aspergillus fumigatus</name>
    <name type="common">Neosartorya fumigata</name>
    <dbReference type="NCBI Taxonomy" id="746128"/>
    <lineage>
        <taxon>Eukaryota</taxon>
        <taxon>Fungi</taxon>
        <taxon>Dikarya</taxon>
        <taxon>Ascomycota</taxon>
        <taxon>Pezizomycotina</taxon>
        <taxon>Eurotiomycetes</taxon>
        <taxon>Eurotiomycetidae</taxon>
        <taxon>Eurotiales</taxon>
        <taxon>Aspergillaceae</taxon>
        <taxon>Aspergillus</taxon>
        <taxon>Aspergillus subgen. Fumigati</taxon>
    </lineage>
</organism>
<comment type="caution">
    <text evidence="3">The sequence shown here is derived from an EMBL/GenBank/DDBJ whole genome shotgun (WGS) entry which is preliminary data.</text>
</comment>
<name>A0A9P8N6M4_ASPFM</name>
<dbReference type="PROSITE" id="PS50157">
    <property type="entry name" value="ZINC_FINGER_C2H2_2"/>
    <property type="match status" value="1"/>
</dbReference>
<dbReference type="InterPro" id="IPR013087">
    <property type="entry name" value="Znf_C2H2_type"/>
</dbReference>
<gene>
    <name evidence="3" type="ORF">KXV57_002085</name>
</gene>
<evidence type="ECO:0000259" key="2">
    <source>
        <dbReference type="PROSITE" id="PS50157"/>
    </source>
</evidence>
<protein>
    <recommendedName>
        <fullName evidence="2">C2H2-type domain-containing protein</fullName>
    </recommendedName>
</protein>
<dbReference type="AlphaFoldDB" id="A0A9P8N6M4"/>
<keyword evidence="1" id="KW-0863">Zinc-finger</keyword>
<keyword evidence="1" id="KW-0862">Zinc</keyword>
<accession>A0A9P8N6M4</accession>
<feature type="domain" description="C2H2-type" evidence="2">
    <location>
        <begin position="54"/>
        <end position="86"/>
    </location>
</feature>
<dbReference type="GO" id="GO:0008270">
    <property type="term" value="F:zinc ion binding"/>
    <property type="evidence" value="ECO:0007669"/>
    <property type="project" value="UniProtKB-KW"/>
</dbReference>
<dbReference type="Proteomes" id="UP000813423">
    <property type="component" value="Unassembled WGS sequence"/>
</dbReference>
<proteinExistence type="predicted"/>
<dbReference type="EMBL" id="JAIBSC010000147">
    <property type="protein sequence ID" value="KAH1894796.1"/>
    <property type="molecule type" value="Genomic_DNA"/>
</dbReference>
<keyword evidence="1" id="KW-0479">Metal-binding</keyword>
<reference evidence="3" key="1">
    <citation type="submission" date="2021-08" db="EMBL/GenBank/DDBJ databases">
        <title>Global Aspergillus fumigatus from environmental and clinical sources.</title>
        <authorList>
            <person name="Barber A."/>
            <person name="Sae-Ong T."/>
        </authorList>
    </citation>
    <scope>NUCLEOTIDE SEQUENCE</scope>
    <source>
        <strain evidence="3">NRZ-2016-071</strain>
    </source>
</reference>
<evidence type="ECO:0000256" key="1">
    <source>
        <dbReference type="PROSITE-ProRule" id="PRU00042"/>
    </source>
</evidence>
<evidence type="ECO:0000313" key="4">
    <source>
        <dbReference type="Proteomes" id="UP000813423"/>
    </source>
</evidence>